<feature type="region of interest" description="Disordered" evidence="1">
    <location>
        <begin position="1"/>
        <end position="22"/>
    </location>
</feature>
<keyword evidence="4" id="KW-1185">Reference proteome</keyword>
<keyword evidence="2" id="KW-1133">Transmembrane helix</keyword>
<dbReference type="Proteomes" id="UP001300261">
    <property type="component" value="Unassembled WGS sequence"/>
</dbReference>
<sequence>MTGTRFRHPAGGPDKTSGGNGRKPAAFTALSRPGYGTICLCYLLTLTVFLSPLALVMAILFADIGPHAFRAHYFYIRTSVGLLVIGAGLGCLMIVLGASFSTTLIFAGLAFVVLTVALTLARGVTGLSRALRCRPPRNYRSYFV</sequence>
<evidence type="ECO:0000313" key="4">
    <source>
        <dbReference type="Proteomes" id="UP001300261"/>
    </source>
</evidence>
<proteinExistence type="predicted"/>
<evidence type="ECO:0000256" key="1">
    <source>
        <dbReference type="SAM" id="MobiDB-lite"/>
    </source>
</evidence>
<keyword evidence="2" id="KW-0812">Transmembrane</keyword>
<dbReference type="EMBL" id="JAPEVI010000003">
    <property type="protein sequence ID" value="MCX2723684.1"/>
    <property type="molecule type" value="Genomic_DNA"/>
</dbReference>
<evidence type="ECO:0000256" key="2">
    <source>
        <dbReference type="SAM" id="Phobius"/>
    </source>
</evidence>
<feature type="transmembrane region" description="Helical" evidence="2">
    <location>
        <begin position="74"/>
        <end position="98"/>
    </location>
</feature>
<reference evidence="3 4" key="1">
    <citation type="journal article" date="2016" name="Int. J. Syst. Evol. Microbiol.">
        <title>Labrenzia salina sp. nov., isolated from the rhizosphere of the halophyte Arthrocnemum macrostachyum.</title>
        <authorList>
            <person name="Camacho M."/>
            <person name="Redondo-Gomez S."/>
            <person name="Rodriguez-Llorente I."/>
            <person name="Rohde M."/>
            <person name="Sproer C."/>
            <person name="Schumann P."/>
            <person name="Klenk H.P."/>
            <person name="Montero-Calasanz M.D.C."/>
        </authorList>
    </citation>
    <scope>NUCLEOTIDE SEQUENCE [LARGE SCALE GENOMIC DNA]</scope>
    <source>
        <strain evidence="3 4">DSM 29163</strain>
    </source>
</reference>
<organism evidence="3 4">
    <name type="scientific">Roseibium salinum</name>
    <dbReference type="NCBI Taxonomy" id="1604349"/>
    <lineage>
        <taxon>Bacteria</taxon>
        <taxon>Pseudomonadati</taxon>
        <taxon>Pseudomonadota</taxon>
        <taxon>Alphaproteobacteria</taxon>
        <taxon>Hyphomicrobiales</taxon>
        <taxon>Stappiaceae</taxon>
        <taxon>Roseibium</taxon>
    </lineage>
</organism>
<keyword evidence="2" id="KW-0472">Membrane</keyword>
<gene>
    <name evidence="3" type="ORF">ON753_15110</name>
</gene>
<protein>
    <submittedName>
        <fullName evidence="3">Uncharacterized protein</fullName>
    </submittedName>
</protein>
<accession>A0ABT3R352</accession>
<feature type="transmembrane region" description="Helical" evidence="2">
    <location>
        <begin position="35"/>
        <end position="62"/>
    </location>
</feature>
<comment type="caution">
    <text evidence="3">The sequence shown here is derived from an EMBL/GenBank/DDBJ whole genome shotgun (WGS) entry which is preliminary data.</text>
</comment>
<name>A0ABT3R352_9HYPH</name>
<dbReference type="RefSeq" id="WP_265963452.1">
    <property type="nucleotide sequence ID" value="NZ_JAPEVI010000003.1"/>
</dbReference>
<feature type="transmembrane region" description="Helical" evidence="2">
    <location>
        <begin position="104"/>
        <end position="124"/>
    </location>
</feature>
<evidence type="ECO:0000313" key="3">
    <source>
        <dbReference type="EMBL" id="MCX2723684.1"/>
    </source>
</evidence>